<evidence type="ECO:0000313" key="2">
    <source>
        <dbReference type="EMBL" id="EAJ7105150.1"/>
    </source>
</evidence>
<sequence>MDEFLIPVQEQTRQESESEELKALKTQNEALQNELLQNNNLANEAKSPFNNAYEQYLMKKYYGDEGLNLKAKQDINFKSRSINEPIKQLARINKALKASDEALKSVEEAGLRYGANKKLNNLTGGIWGIGEENAKLDNALANFANMSGQVTSRGGNNSNKSADEQQRLLGRDFASTKERVSRIAQTRKNIMDYFEQEKASLEALGYRLDENSSFMREYLEQKKKQEYLENNGGAFDFSEYEKSIYEDFAKQKGGNDELLRLKKS</sequence>
<proteinExistence type="predicted"/>
<evidence type="ECO:0000256" key="1">
    <source>
        <dbReference type="SAM" id="MobiDB-lite"/>
    </source>
</evidence>
<accession>A0A5L4DHA1</accession>
<feature type="region of interest" description="Disordered" evidence="1">
    <location>
        <begin position="1"/>
        <end position="22"/>
    </location>
</feature>
<dbReference type="EMBL" id="AACABH010000030">
    <property type="protein sequence ID" value="EAJ7105150.1"/>
    <property type="molecule type" value="Genomic_DNA"/>
</dbReference>
<organism evidence="2">
    <name type="scientific">Campylobacter upsaliensis</name>
    <dbReference type="NCBI Taxonomy" id="28080"/>
    <lineage>
        <taxon>Bacteria</taxon>
        <taxon>Pseudomonadati</taxon>
        <taxon>Campylobacterota</taxon>
        <taxon>Epsilonproteobacteria</taxon>
        <taxon>Campylobacterales</taxon>
        <taxon>Campylobacteraceae</taxon>
        <taxon>Campylobacter</taxon>
    </lineage>
</organism>
<dbReference type="AlphaFoldDB" id="A0A5L4DHA1"/>
<comment type="caution">
    <text evidence="2">The sequence shown here is derived from an EMBL/GenBank/DDBJ whole genome shotgun (WGS) entry which is preliminary data.</text>
</comment>
<name>A0A5L4DHA1_CAMUP</name>
<feature type="compositionally biased region" description="Basic and acidic residues" evidence="1">
    <location>
        <begin position="12"/>
        <end position="22"/>
    </location>
</feature>
<evidence type="ECO:0008006" key="3">
    <source>
        <dbReference type="Google" id="ProtNLM"/>
    </source>
</evidence>
<protein>
    <recommendedName>
        <fullName evidence="3">Coiled-coil domain-containing protein</fullName>
    </recommendedName>
</protein>
<gene>
    <name evidence="2" type="ORF">YZ54_06595</name>
</gene>
<reference evidence="2" key="1">
    <citation type="submission" date="2018-05" db="EMBL/GenBank/DDBJ databases">
        <authorList>
            <consortium name="PulseNet: The National Subtyping Network for Foodborne Disease Surveillance"/>
            <person name="Tarr C.L."/>
            <person name="Trees E."/>
            <person name="Katz L.S."/>
            <person name="Carleton-Romer H.A."/>
            <person name="Stroika S."/>
            <person name="Kucerova Z."/>
            <person name="Roache K.F."/>
            <person name="Sabol A.L."/>
            <person name="Besser J."/>
            <person name="Gerner-Smidt P."/>
        </authorList>
    </citation>
    <scope>NUCLEOTIDE SEQUENCE</scope>
    <source>
        <strain evidence="2">D2813</strain>
    </source>
</reference>